<name>A0A497EL93_9CREN</name>
<organism evidence="1 2">
    <name type="scientific">Thermoproteota archaeon</name>
    <dbReference type="NCBI Taxonomy" id="2056631"/>
    <lineage>
        <taxon>Archaea</taxon>
        <taxon>Thermoproteota</taxon>
    </lineage>
</organism>
<reference evidence="1 2" key="1">
    <citation type="submission" date="2018-06" db="EMBL/GenBank/DDBJ databases">
        <title>Extensive metabolic versatility and redundancy in microbially diverse, dynamic hydrothermal sediments.</title>
        <authorList>
            <person name="Dombrowski N."/>
            <person name="Teske A."/>
            <person name="Baker B.J."/>
        </authorList>
    </citation>
    <scope>NUCLEOTIDE SEQUENCE [LARGE SCALE GENOMIC DNA]</scope>
    <source>
        <strain evidence="1">B66_G16</strain>
    </source>
</reference>
<feature type="non-terminal residue" evidence="1">
    <location>
        <position position="1"/>
    </location>
</feature>
<proteinExistence type="predicted"/>
<evidence type="ECO:0000313" key="2">
    <source>
        <dbReference type="Proteomes" id="UP000278475"/>
    </source>
</evidence>
<accession>A0A497EL93</accession>
<gene>
    <name evidence="1" type="ORF">DRJ31_08575</name>
</gene>
<dbReference type="EMBL" id="QMQV01000116">
    <property type="protein sequence ID" value="RLE47612.1"/>
    <property type="molecule type" value="Genomic_DNA"/>
</dbReference>
<sequence length="85" mass="10261">RERGYERIEIEKGLIKFYDHPAEPRGRIWTYTGKRIRSDIMPIPSYLDLCIEGAREWGERFYRDFLNTTFLSDGRTLREFLQADK</sequence>
<protein>
    <submittedName>
        <fullName evidence="1">Uncharacterized protein</fullName>
    </submittedName>
</protein>
<evidence type="ECO:0000313" key="1">
    <source>
        <dbReference type="EMBL" id="RLE47612.1"/>
    </source>
</evidence>
<comment type="caution">
    <text evidence="1">The sequence shown here is derived from an EMBL/GenBank/DDBJ whole genome shotgun (WGS) entry which is preliminary data.</text>
</comment>
<dbReference type="AlphaFoldDB" id="A0A497EL93"/>
<dbReference type="Proteomes" id="UP000278475">
    <property type="component" value="Unassembled WGS sequence"/>
</dbReference>